<dbReference type="GO" id="GO:0008270">
    <property type="term" value="F:zinc ion binding"/>
    <property type="evidence" value="ECO:0007669"/>
    <property type="project" value="InterPro"/>
</dbReference>
<dbReference type="EMBL" id="AMZH03027467">
    <property type="protein sequence ID" value="RRT34140.1"/>
    <property type="molecule type" value="Genomic_DNA"/>
</dbReference>
<comment type="caution">
    <text evidence="5">The sequence shown here is derived from an EMBL/GenBank/DDBJ whole genome shotgun (WGS) entry which is preliminary data.</text>
</comment>
<name>A0A426X3X1_ENSVE</name>
<evidence type="ECO:0000256" key="3">
    <source>
        <dbReference type="ARBA" id="ARBA00022723"/>
    </source>
</evidence>
<comment type="similarity">
    <text evidence="2">Belongs to the metallothionein superfamily. Type 15 family.</text>
</comment>
<evidence type="ECO:0000313" key="5">
    <source>
        <dbReference type="EMBL" id="RRT34140.1"/>
    </source>
</evidence>
<comment type="function">
    <text evidence="1">Metallothioneins have a high content of cysteine residues that bind various heavy metals.</text>
</comment>
<evidence type="ECO:0000256" key="2">
    <source>
        <dbReference type="ARBA" id="ARBA00005802"/>
    </source>
</evidence>
<evidence type="ECO:0000256" key="4">
    <source>
        <dbReference type="ARBA" id="ARBA00022851"/>
    </source>
</evidence>
<gene>
    <name evidence="5" type="ORF">B296_00056759</name>
</gene>
<evidence type="ECO:0000256" key="1">
    <source>
        <dbReference type="ARBA" id="ARBA00002568"/>
    </source>
</evidence>
<evidence type="ECO:0000313" key="6">
    <source>
        <dbReference type="Proteomes" id="UP000287651"/>
    </source>
</evidence>
<dbReference type="Proteomes" id="UP000287651">
    <property type="component" value="Unassembled WGS sequence"/>
</dbReference>
<dbReference type="InterPro" id="IPR044671">
    <property type="entry name" value="MT3"/>
</dbReference>
<dbReference type="AlphaFoldDB" id="A0A426X3X1"/>
<dbReference type="PANTHER" id="PTHR33357:SF3">
    <property type="entry name" value="METALLOTHIONEIN-LIKE PROTEIN 3"/>
    <property type="match status" value="1"/>
</dbReference>
<keyword evidence="3" id="KW-0479">Metal-binding</keyword>
<dbReference type="GO" id="GO:0005507">
    <property type="term" value="F:copper ion binding"/>
    <property type="evidence" value="ECO:0007669"/>
    <property type="project" value="InterPro"/>
</dbReference>
<keyword evidence="4" id="KW-0480">Metal-thiolate cluster</keyword>
<dbReference type="GO" id="GO:0006878">
    <property type="term" value="P:intracellular copper ion homeostasis"/>
    <property type="evidence" value="ECO:0007669"/>
    <property type="project" value="InterPro"/>
</dbReference>
<sequence length="80" mass="9394">MSTCGNCDCADKSQCVKKGNGYAIEIVVTEKRYYCPLSLSLSLYSYPSLLSWVRLWECLVRMRKFHNMMTQQTYMVFFIL</sequence>
<proteinExistence type="inferred from homology"/>
<reference evidence="5 6" key="1">
    <citation type="journal article" date="2014" name="Agronomy (Basel)">
        <title>A Draft Genome Sequence for Ensete ventricosum, the Drought-Tolerant Tree Against Hunger.</title>
        <authorList>
            <person name="Harrison J."/>
            <person name="Moore K.A."/>
            <person name="Paszkiewicz K."/>
            <person name="Jones T."/>
            <person name="Grant M."/>
            <person name="Ambacheew D."/>
            <person name="Muzemil S."/>
            <person name="Studholme D.J."/>
        </authorList>
    </citation>
    <scope>NUCLEOTIDE SEQUENCE [LARGE SCALE GENOMIC DNA]</scope>
</reference>
<organism evidence="5 6">
    <name type="scientific">Ensete ventricosum</name>
    <name type="common">Abyssinian banana</name>
    <name type="synonym">Musa ensete</name>
    <dbReference type="NCBI Taxonomy" id="4639"/>
    <lineage>
        <taxon>Eukaryota</taxon>
        <taxon>Viridiplantae</taxon>
        <taxon>Streptophyta</taxon>
        <taxon>Embryophyta</taxon>
        <taxon>Tracheophyta</taxon>
        <taxon>Spermatophyta</taxon>
        <taxon>Magnoliopsida</taxon>
        <taxon>Liliopsida</taxon>
        <taxon>Zingiberales</taxon>
        <taxon>Musaceae</taxon>
        <taxon>Ensete</taxon>
    </lineage>
</organism>
<protein>
    <submittedName>
        <fullName evidence="5">Uncharacterized protein</fullName>
    </submittedName>
</protein>
<dbReference type="PANTHER" id="PTHR33357">
    <property type="entry name" value="METALLOTHIONEIN-LIKE PROTEIN 3"/>
    <property type="match status" value="1"/>
</dbReference>
<accession>A0A426X3X1</accession>